<dbReference type="InterPro" id="IPR011029">
    <property type="entry name" value="DEATH-like_dom_sf"/>
</dbReference>
<dbReference type="Ensembl" id="ENSAPOT00000004379.1">
    <property type="protein sequence ID" value="ENSAPOP00000026183.1"/>
    <property type="gene ID" value="ENSAPOG00000009789.1"/>
</dbReference>
<dbReference type="PANTHER" id="PTHR15034">
    <property type="entry name" value="DEATH DOMAIN-CONTAINING PROTEIN CRADD"/>
    <property type="match status" value="1"/>
</dbReference>
<dbReference type="AlphaFoldDB" id="A0A3Q1G851"/>
<dbReference type="GO" id="GO:0002020">
    <property type="term" value="F:protease binding"/>
    <property type="evidence" value="ECO:0007669"/>
    <property type="project" value="InterPro"/>
</dbReference>
<organism evidence="2 3">
    <name type="scientific">Acanthochromis polyacanthus</name>
    <name type="common">spiny chromis</name>
    <dbReference type="NCBI Taxonomy" id="80966"/>
    <lineage>
        <taxon>Eukaryota</taxon>
        <taxon>Metazoa</taxon>
        <taxon>Chordata</taxon>
        <taxon>Craniata</taxon>
        <taxon>Vertebrata</taxon>
        <taxon>Euteleostomi</taxon>
        <taxon>Actinopterygii</taxon>
        <taxon>Neopterygii</taxon>
        <taxon>Teleostei</taxon>
        <taxon>Neoteleostei</taxon>
        <taxon>Acanthomorphata</taxon>
        <taxon>Ovalentaria</taxon>
        <taxon>Pomacentridae</taxon>
        <taxon>Acanthochromis</taxon>
    </lineage>
</organism>
<evidence type="ECO:0000313" key="2">
    <source>
        <dbReference type="Ensembl" id="ENSAPOP00000026183.1"/>
    </source>
</evidence>
<dbReference type="InterPro" id="IPR001315">
    <property type="entry name" value="CARD"/>
</dbReference>
<dbReference type="PANTHER" id="PTHR15034:SF5">
    <property type="entry name" value="DEATH DOMAIN-CONTAINING PROTEIN CRADD"/>
    <property type="match status" value="1"/>
</dbReference>
<proteinExistence type="predicted"/>
<sequence length="68" mass="7899">INQLLDRLYQQEIINDQERDDVMEEKTSADKARKLLKEVQKKGPDAVSVLKTALREVNPYLCKTLNLK</sequence>
<keyword evidence="3" id="KW-1185">Reference proteome</keyword>
<evidence type="ECO:0000313" key="3">
    <source>
        <dbReference type="Proteomes" id="UP000257200"/>
    </source>
</evidence>
<dbReference type="CDD" id="cd01671">
    <property type="entry name" value="CARD"/>
    <property type="match status" value="1"/>
</dbReference>
<dbReference type="SUPFAM" id="SSF47986">
    <property type="entry name" value="DEATH domain"/>
    <property type="match status" value="1"/>
</dbReference>
<dbReference type="GO" id="GO:0070513">
    <property type="term" value="F:death domain binding"/>
    <property type="evidence" value="ECO:0007669"/>
    <property type="project" value="InterPro"/>
</dbReference>
<dbReference type="GeneTree" id="ENSGT00940000177769"/>
<name>A0A3Q1G851_9TELE</name>
<protein>
    <recommendedName>
        <fullName evidence="1">CARD domain-containing protein</fullName>
    </recommendedName>
</protein>
<reference evidence="2" key="1">
    <citation type="submission" date="2025-08" db="UniProtKB">
        <authorList>
            <consortium name="Ensembl"/>
        </authorList>
    </citation>
    <scope>IDENTIFICATION</scope>
</reference>
<reference evidence="2" key="2">
    <citation type="submission" date="2025-09" db="UniProtKB">
        <authorList>
            <consortium name="Ensembl"/>
        </authorList>
    </citation>
    <scope>IDENTIFICATION</scope>
</reference>
<accession>A0A3Q1G851</accession>
<dbReference type="Pfam" id="PF00619">
    <property type="entry name" value="CARD"/>
    <property type="match status" value="1"/>
</dbReference>
<evidence type="ECO:0000259" key="1">
    <source>
        <dbReference type="PROSITE" id="PS50209"/>
    </source>
</evidence>
<dbReference type="PROSITE" id="PS50209">
    <property type="entry name" value="CARD"/>
    <property type="match status" value="1"/>
</dbReference>
<dbReference type="InterPro" id="IPR037939">
    <property type="entry name" value="CRADD"/>
</dbReference>
<dbReference type="STRING" id="80966.ENSAPOP00000026183"/>
<dbReference type="GO" id="GO:0042981">
    <property type="term" value="P:regulation of apoptotic process"/>
    <property type="evidence" value="ECO:0007669"/>
    <property type="project" value="InterPro"/>
</dbReference>
<dbReference type="Proteomes" id="UP000257200">
    <property type="component" value="Unplaced"/>
</dbReference>
<dbReference type="InParanoid" id="A0A3Q1G851"/>
<dbReference type="Gene3D" id="1.10.533.10">
    <property type="entry name" value="Death Domain, Fas"/>
    <property type="match status" value="1"/>
</dbReference>
<feature type="domain" description="CARD" evidence="1">
    <location>
        <begin position="1"/>
        <end position="68"/>
    </location>
</feature>